<dbReference type="InterPro" id="IPR046357">
    <property type="entry name" value="PPIase_dom_sf"/>
</dbReference>
<evidence type="ECO:0000313" key="13">
    <source>
        <dbReference type="Proteomes" id="UP000199054"/>
    </source>
</evidence>
<dbReference type="OrthoDB" id="9791746at2"/>
<dbReference type="STRING" id="34002.SAMN04489859_102727"/>
<gene>
    <name evidence="12" type="ORF">SAMN04489859_102727</name>
</gene>
<organism evidence="12 13">
    <name type="scientific">Paracoccus alcaliphilus</name>
    <dbReference type="NCBI Taxonomy" id="34002"/>
    <lineage>
        <taxon>Bacteria</taxon>
        <taxon>Pseudomonadati</taxon>
        <taxon>Pseudomonadota</taxon>
        <taxon>Alphaproteobacteria</taxon>
        <taxon>Rhodobacterales</taxon>
        <taxon>Paracoccaceae</taxon>
        <taxon>Paracoccus</taxon>
    </lineage>
</organism>
<evidence type="ECO:0000256" key="10">
    <source>
        <dbReference type="SAM" id="SignalP"/>
    </source>
</evidence>
<evidence type="ECO:0000256" key="4">
    <source>
        <dbReference type="ARBA" id="ARBA00023110"/>
    </source>
</evidence>
<feature type="chain" id="PRO_5011542578" description="Parvulin-like PPIase" evidence="10">
    <location>
        <begin position="21"/>
        <end position="425"/>
    </location>
</feature>
<dbReference type="EMBL" id="FODE01000027">
    <property type="protein sequence ID" value="SEN99635.1"/>
    <property type="molecule type" value="Genomic_DNA"/>
</dbReference>
<reference evidence="12 13" key="1">
    <citation type="submission" date="2016-10" db="EMBL/GenBank/DDBJ databases">
        <authorList>
            <person name="de Groot N.N."/>
        </authorList>
    </citation>
    <scope>NUCLEOTIDE SEQUENCE [LARGE SCALE GENOMIC DNA]</scope>
    <source>
        <strain evidence="12 13">DSM 8512</strain>
    </source>
</reference>
<accession>A0A1H8L3D4</accession>
<keyword evidence="13" id="KW-1185">Reference proteome</keyword>
<dbReference type="RefSeq" id="WP_090614706.1">
    <property type="nucleotide sequence ID" value="NZ_CP067124.1"/>
</dbReference>
<dbReference type="PROSITE" id="PS50198">
    <property type="entry name" value="PPIC_PPIASE_2"/>
    <property type="match status" value="1"/>
</dbReference>
<dbReference type="InterPro" id="IPR027304">
    <property type="entry name" value="Trigger_fact/SurA_dom_sf"/>
</dbReference>
<evidence type="ECO:0000256" key="6">
    <source>
        <dbReference type="ARBA" id="ARBA00023235"/>
    </source>
</evidence>
<dbReference type="Gene3D" id="3.10.50.40">
    <property type="match status" value="1"/>
</dbReference>
<dbReference type="Gene3D" id="1.10.4030.10">
    <property type="entry name" value="Porin chaperone SurA, peptide-binding domain"/>
    <property type="match status" value="1"/>
</dbReference>
<feature type="signal peptide" evidence="10">
    <location>
        <begin position="1"/>
        <end position="20"/>
    </location>
</feature>
<evidence type="ECO:0000256" key="7">
    <source>
        <dbReference type="ARBA" id="ARBA00030642"/>
    </source>
</evidence>
<dbReference type="Pfam" id="PF09312">
    <property type="entry name" value="SurA_N"/>
    <property type="match status" value="1"/>
</dbReference>
<keyword evidence="3" id="KW-0574">Periplasm</keyword>
<evidence type="ECO:0000256" key="1">
    <source>
        <dbReference type="ARBA" id="ARBA00018370"/>
    </source>
</evidence>
<dbReference type="InterPro" id="IPR015391">
    <property type="entry name" value="SurA_N"/>
</dbReference>
<evidence type="ECO:0000256" key="8">
    <source>
        <dbReference type="ARBA" id="ARBA00031484"/>
    </source>
</evidence>
<dbReference type="InterPro" id="IPR000297">
    <property type="entry name" value="PPIase_PpiC"/>
</dbReference>
<dbReference type="AlphaFoldDB" id="A0A1H8L3D4"/>
<evidence type="ECO:0000256" key="5">
    <source>
        <dbReference type="ARBA" id="ARBA00023186"/>
    </source>
</evidence>
<keyword evidence="5" id="KW-0143">Chaperone</keyword>
<dbReference type="SUPFAM" id="SSF54534">
    <property type="entry name" value="FKBP-like"/>
    <property type="match status" value="1"/>
</dbReference>
<keyword evidence="4 9" id="KW-0697">Rotamase</keyword>
<feature type="domain" description="PpiC" evidence="11">
    <location>
        <begin position="164"/>
        <end position="261"/>
    </location>
</feature>
<protein>
    <recommendedName>
        <fullName evidence="1">Parvulin-like PPIase</fullName>
    </recommendedName>
    <alternativeName>
        <fullName evidence="7">Peptidyl-prolyl cis-trans isomerase plp</fullName>
    </alternativeName>
    <alternativeName>
        <fullName evidence="8">Rotamase plp</fullName>
    </alternativeName>
</protein>
<evidence type="ECO:0000256" key="2">
    <source>
        <dbReference type="ARBA" id="ARBA00022729"/>
    </source>
</evidence>
<keyword evidence="6 9" id="KW-0413">Isomerase</keyword>
<evidence type="ECO:0000313" key="12">
    <source>
        <dbReference type="EMBL" id="SEN99635.1"/>
    </source>
</evidence>
<evidence type="ECO:0000256" key="3">
    <source>
        <dbReference type="ARBA" id="ARBA00022764"/>
    </source>
</evidence>
<dbReference type="PANTHER" id="PTHR47637:SF1">
    <property type="entry name" value="CHAPERONE SURA"/>
    <property type="match status" value="1"/>
</dbReference>
<dbReference type="SUPFAM" id="SSF109998">
    <property type="entry name" value="Triger factor/SurA peptide-binding domain-like"/>
    <property type="match status" value="1"/>
</dbReference>
<evidence type="ECO:0000256" key="9">
    <source>
        <dbReference type="PROSITE-ProRule" id="PRU00278"/>
    </source>
</evidence>
<sequence length="425" mass="45610">MRHFLSSIALAATIGLGAPAAGWAQNLFQPVVYVNDGAVTRYEIDQRVRFMRLLGAPNTTAAEAEEELINDRLRLYAARLRGIEASDESVQRGLEEFASRAGMSADEFTQALAQSGIERQVFRDFVSAGIVWRGVVGQTVLPMVDVSDAEIDQELKRRIETPIITRVLLSELIIPAPEGQEGQAMEIATGIARSNPSSAQFASAAQQYSAAPSAEAGGRLEWVNLDNLPPTLRPVILSMAPGQTSQPLTVPGAVVLFHMRDQAGTLRPGAREQVLDYMTLRMGSASEAAALAARLRYCNDLYLQVSPEASAQIQRQTLSQNQIPTLIATQLASMDPDEASVVNYGNAADLVMLCSRQPALLASGSGDDDIAVTAEAPDGVEAAVPSPDGLPDRESVRSELFNRKANAAADAYLAELRADAVIRRP</sequence>
<proteinExistence type="predicted"/>
<dbReference type="Pfam" id="PF00639">
    <property type="entry name" value="Rotamase"/>
    <property type="match status" value="1"/>
</dbReference>
<name>A0A1H8L3D4_9RHOB</name>
<evidence type="ECO:0000259" key="11">
    <source>
        <dbReference type="PROSITE" id="PS50198"/>
    </source>
</evidence>
<dbReference type="Proteomes" id="UP000199054">
    <property type="component" value="Unassembled WGS sequence"/>
</dbReference>
<keyword evidence="2 10" id="KW-0732">Signal</keyword>
<dbReference type="GO" id="GO:0003755">
    <property type="term" value="F:peptidyl-prolyl cis-trans isomerase activity"/>
    <property type="evidence" value="ECO:0007669"/>
    <property type="project" value="UniProtKB-KW"/>
</dbReference>
<dbReference type="PANTHER" id="PTHR47637">
    <property type="entry name" value="CHAPERONE SURA"/>
    <property type="match status" value="1"/>
</dbReference>
<dbReference type="InterPro" id="IPR050280">
    <property type="entry name" value="OMP_Chaperone_SurA"/>
</dbReference>